<dbReference type="SUPFAM" id="SSF51419">
    <property type="entry name" value="PLP-binding barrel"/>
    <property type="match status" value="1"/>
</dbReference>
<evidence type="ECO:0000313" key="3">
    <source>
        <dbReference type="EMBL" id="CAB4714414.1"/>
    </source>
</evidence>
<organism evidence="3">
    <name type="scientific">freshwater metagenome</name>
    <dbReference type="NCBI Taxonomy" id="449393"/>
    <lineage>
        <taxon>unclassified sequences</taxon>
        <taxon>metagenomes</taxon>
        <taxon>ecological metagenomes</taxon>
    </lineage>
</organism>
<accession>A0A6J6R556</accession>
<dbReference type="AlphaFoldDB" id="A0A6J6R556"/>
<name>A0A6J6R556_9ZZZZ</name>
<evidence type="ECO:0000313" key="2">
    <source>
        <dbReference type="EMBL" id="CAB4640685.1"/>
    </source>
</evidence>
<protein>
    <submittedName>
        <fullName evidence="3">Unannotated protein</fullName>
    </submittedName>
</protein>
<proteinExistence type="predicted"/>
<dbReference type="GO" id="GO:0003824">
    <property type="term" value="F:catalytic activity"/>
    <property type="evidence" value="ECO:0007669"/>
    <property type="project" value="InterPro"/>
</dbReference>
<gene>
    <name evidence="2" type="ORF">UFOPK2166_00178</name>
    <name evidence="3" type="ORF">UFOPK2657_00677</name>
</gene>
<feature type="domain" description="Alanine racemase N-terminal" evidence="1">
    <location>
        <begin position="14"/>
        <end position="206"/>
    </location>
</feature>
<dbReference type="Gene3D" id="3.20.20.10">
    <property type="entry name" value="Alanine racemase"/>
    <property type="match status" value="1"/>
</dbReference>
<sequence>MTLRLTVQRQAWLDHVRSTADAAGQMVPVVKGNGYGFGRPILIEQAVALGHEIAVGTAYEARDVPPTHTPIVLTPLGSDVPSTLPSNSVLTVGSIEHVATLRNAGWTGRVMIKLLSSVKRYGVSPEQLDELTRCIADAHMQHYGWSLHLPLDGDTTQHLAEASHWIAQLPQHLPLHVSHLSPDSISALRAAHPTQTIVARLGTTLWLGDKSNMHLAADVLAVHHVSGGTAGYRNTAITAEGAIVVVGAGTAHGVMPLAHNASPFHFGRQRIQLLEPSHMHTSMLFVPSGNPCPAVGDVIDVQQPLTRVFVDTITWS</sequence>
<dbReference type="EMBL" id="CAEZYG010000110">
    <property type="protein sequence ID" value="CAB4714414.1"/>
    <property type="molecule type" value="Genomic_DNA"/>
</dbReference>
<dbReference type="InterPro" id="IPR009006">
    <property type="entry name" value="Ala_racemase/Decarboxylase_C"/>
</dbReference>
<dbReference type="InterPro" id="IPR001608">
    <property type="entry name" value="Ala_racemase_N"/>
</dbReference>
<dbReference type="Pfam" id="PF01168">
    <property type="entry name" value="Ala_racemase_N"/>
    <property type="match status" value="1"/>
</dbReference>
<evidence type="ECO:0000259" key="1">
    <source>
        <dbReference type="Pfam" id="PF01168"/>
    </source>
</evidence>
<dbReference type="Gene3D" id="2.40.37.10">
    <property type="entry name" value="Lyase, Ornithine Decarboxylase, Chain A, domain 1"/>
    <property type="match status" value="1"/>
</dbReference>
<dbReference type="InterPro" id="IPR029066">
    <property type="entry name" value="PLP-binding_barrel"/>
</dbReference>
<reference evidence="3" key="1">
    <citation type="submission" date="2020-05" db="EMBL/GenBank/DDBJ databases">
        <authorList>
            <person name="Chiriac C."/>
            <person name="Salcher M."/>
            <person name="Ghai R."/>
            <person name="Kavagutti S V."/>
        </authorList>
    </citation>
    <scope>NUCLEOTIDE SEQUENCE</scope>
</reference>
<dbReference type="EMBL" id="CAEZWB010000011">
    <property type="protein sequence ID" value="CAB4640685.1"/>
    <property type="molecule type" value="Genomic_DNA"/>
</dbReference>